<feature type="domain" description="Zn(2)-C6 fungal-type" evidence="7">
    <location>
        <begin position="15"/>
        <end position="44"/>
    </location>
</feature>
<dbReference type="SUPFAM" id="SSF57701">
    <property type="entry name" value="Zn2/Cys6 DNA-binding domain"/>
    <property type="match status" value="1"/>
</dbReference>
<keyword evidence="9" id="KW-1185">Reference proteome</keyword>
<dbReference type="AlphaFoldDB" id="A0A2G7FJ12"/>
<keyword evidence="4" id="KW-0804">Transcription</keyword>
<dbReference type="GO" id="GO:0016831">
    <property type="term" value="F:carboxy-lyase activity"/>
    <property type="evidence" value="ECO:0007669"/>
    <property type="project" value="TreeGrafter"/>
</dbReference>
<dbReference type="SMART" id="SM00066">
    <property type="entry name" value="GAL4"/>
    <property type="match status" value="1"/>
</dbReference>
<dbReference type="GO" id="GO:0003677">
    <property type="term" value="F:DNA binding"/>
    <property type="evidence" value="ECO:0007669"/>
    <property type="project" value="UniProtKB-KW"/>
</dbReference>
<evidence type="ECO:0000256" key="6">
    <source>
        <dbReference type="SAM" id="MobiDB-lite"/>
    </source>
</evidence>
<comment type="caution">
    <text evidence="8">The sequence shown here is derived from an EMBL/GenBank/DDBJ whole genome shotgun (WGS) entry which is preliminary data.</text>
</comment>
<protein>
    <submittedName>
        <fullName evidence="8">Putative fungal specific transcription factor</fullName>
    </submittedName>
</protein>
<dbReference type="STRING" id="656916.A0A2G7FJ12"/>
<dbReference type="GO" id="GO:0006351">
    <property type="term" value="P:DNA-templated transcription"/>
    <property type="evidence" value="ECO:0007669"/>
    <property type="project" value="InterPro"/>
</dbReference>
<evidence type="ECO:0000256" key="5">
    <source>
        <dbReference type="ARBA" id="ARBA00023242"/>
    </source>
</evidence>
<evidence type="ECO:0000313" key="8">
    <source>
        <dbReference type="EMBL" id="PIG80543.1"/>
    </source>
</evidence>
<dbReference type="InterPro" id="IPR001138">
    <property type="entry name" value="Zn2Cys6_DnaBD"/>
</dbReference>
<evidence type="ECO:0000259" key="7">
    <source>
        <dbReference type="PROSITE" id="PS50048"/>
    </source>
</evidence>
<feature type="region of interest" description="Disordered" evidence="6">
    <location>
        <begin position="140"/>
        <end position="167"/>
    </location>
</feature>
<dbReference type="GO" id="GO:0008270">
    <property type="term" value="F:zinc ion binding"/>
    <property type="evidence" value="ECO:0007669"/>
    <property type="project" value="InterPro"/>
</dbReference>
<dbReference type="PANTHER" id="PTHR43374">
    <property type="entry name" value="FLAVIN PRENYLTRANSFERASE"/>
    <property type="match status" value="1"/>
</dbReference>
<reference evidence="8 9" key="1">
    <citation type="submission" date="2017-05" db="EMBL/GenBank/DDBJ databases">
        <title>Genome sequence for an aflatoxigenic pathogen of Argentinian peanut, Aspergillus arachidicola.</title>
        <authorList>
            <person name="Moore G."/>
            <person name="Beltz S.B."/>
            <person name="Mack B.M."/>
        </authorList>
    </citation>
    <scope>NUCLEOTIDE SEQUENCE [LARGE SCALE GENOMIC DNA]</scope>
    <source>
        <strain evidence="8 9">CBS 117610</strain>
    </source>
</reference>
<dbReference type="Gene3D" id="4.10.240.10">
    <property type="entry name" value="Zn(2)-C6 fungal-type DNA-binding domain"/>
    <property type="match status" value="1"/>
</dbReference>
<dbReference type="SMART" id="SM00906">
    <property type="entry name" value="Fungal_trans"/>
    <property type="match status" value="1"/>
</dbReference>
<evidence type="ECO:0000256" key="1">
    <source>
        <dbReference type="ARBA" id="ARBA00022723"/>
    </source>
</evidence>
<dbReference type="CDD" id="cd12148">
    <property type="entry name" value="fungal_TF_MHR"/>
    <property type="match status" value="1"/>
</dbReference>
<dbReference type="Pfam" id="PF04082">
    <property type="entry name" value="Fungal_trans"/>
    <property type="match status" value="1"/>
</dbReference>
<dbReference type="Pfam" id="PF00172">
    <property type="entry name" value="Zn_clus"/>
    <property type="match status" value="1"/>
</dbReference>
<dbReference type="PANTHER" id="PTHR43374:SF1">
    <property type="entry name" value="FLAVIN PRENYLTRANSFERASE PAD1, MITOCHONDRIAL"/>
    <property type="match status" value="1"/>
</dbReference>
<accession>A0A2G7FJ12</accession>
<sequence length="675" mass="75136">MPTYPIRRRPRECKTCLPCRASKVRCDRNVPCGNCVKRNFTCSYGRPPPTQPKPPLIPDPTFSAAASTVSTPQLPSGSAYISSSRDDAPISSYSAEPTSDDALSETVTISQFEWDEVNSKMRAMESILASLNSLFQTHAARKSIDPRSEQSVTEDGKSPAPQGIYNENTMKTSSIHIGAKSALIDILDRSKGSDGTAAALPKEDLLAEMAMENEAASYPFVDLWSSDPYTFNIAGKVGGAYRPDVNGLVKPFGMSLPFLSLLFAALASGCQLSDLPLKERELTSWVYVSCSYQCLRMINYVSQPTVEVIQILLIISNVLSYNMNAGASYTLLGMTERMCMSLGLHVETPGFSQNVTASRRRVWWAMAFQNSHFSLAYDRPSITMVSQPEIPYDRKSMPGHRSYFESLCRIISVVLEMLRGLMLSHHSHLRYHEIREYKQRIERILADTTPHLRYRERCVTLAEHIERTELRLHSSYYISVMCRVSLDPDAPLDDQRRAVVREDCITNLMNTIEAFIELHSLHSHCSRSWVSLQRTIASAFLLVANNNDHIHPRTWELIEKLEAVIAEHVTGDGNVNHNARTDSAKHLASSLRALREVSAAFYSRKKKKKKKAPALAPEAISPKTLLTSPASVAATASSPYAARYSVSSSEDGHIDNILNQVSDVMLFPTLNMGNS</sequence>
<dbReference type="GO" id="GO:0009893">
    <property type="term" value="P:positive regulation of metabolic process"/>
    <property type="evidence" value="ECO:0007669"/>
    <property type="project" value="UniProtKB-ARBA"/>
</dbReference>
<gene>
    <name evidence="8" type="ORF">AARAC_003279</name>
</gene>
<organism evidence="8 9">
    <name type="scientific">Aspergillus arachidicola</name>
    <dbReference type="NCBI Taxonomy" id="656916"/>
    <lineage>
        <taxon>Eukaryota</taxon>
        <taxon>Fungi</taxon>
        <taxon>Dikarya</taxon>
        <taxon>Ascomycota</taxon>
        <taxon>Pezizomycotina</taxon>
        <taxon>Eurotiomycetes</taxon>
        <taxon>Eurotiomycetidae</taxon>
        <taxon>Eurotiales</taxon>
        <taxon>Aspergillaceae</taxon>
        <taxon>Aspergillus</taxon>
        <taxon>Aspergillus subgen. Circumdati</taxon>
    </lineage>
</organism>
<keyword evidence="1" id="KW-0479">Metal-binding</keyword>
<dbReference type="PROSITE" id="PS00463">
    <property type="entry name" value="ZN2_CY6_FUNGAL_1"/>
    <property type="match status" value="1"/>
</dbReference>
<evidence type="ECO:0000256" key="3">
    <source>
        <dbReference type="ARBA" id="ARBA00023125"/>
    </source>
</evidence>
<keyword evidence="3" id="KW-0238">DNA-binding</keyword>
<dbReference type="GO" id="GO:0000981">
    <property type="term" value="F:DNA-binding transcription factor activity, RNA polymerase II-specific"/>
    <property type="evidence" value="ECO:0007669"/>
    <property type="project" value="InterPro"/>
</dbReference>
<dbReference type="PROSITE" id="PS50048">
    <property type="entry name" value="ZN2_CY6_FUNGAL_2"/>
    <property type="match status" value="1"/>
</dbReference>
<dbReference type="InterPro" id="IPR007219">
    <property type="entry name" value="XnlR_reg_dom"/>
</dbReference>
<keyword evidence="2" id="KW-0805">Transcription regulation</keyword>
<feature type="region of interest" description="Disordered" evidence="6">
    <location>
        <begin position="66"/>
        <end position="99"/>
    </location>
</feature>
<evidence type="ECO:0000256" key="4">
    <source>
        <dbReference type="ARBA" id="ARBA00023163"/>
    </source>
</evidence>
<proteinExistence type="predicted"/>
<evidence type="ECO:0000313" key="9">
    <source>
        <dbReference type="Proteomes" id="UP000231358"/>
    </source>
</evidence>
<dbReference type="EMBL" id="NEXV01000609">
    <property type="protein sequence ID" value="PIG80543.1"/>
    <property type="molecule type" value="Genomic_DNA"/>
</dbReference>
<feature type="compositionally biased region" description="Polar residues" evidence="6">
    <location>
        <begin position="66"/>
        <end position="83"/>
    </location>
</feature>
<keyword evidence="5" id="KW-0539">Nucleus</keyword>
<dbReference type="InterPro" id="IPR036864">
    <property type="entry name" value="Zn2-C6_fun-type_DNA-bd_sf"/>
</dbReference>
<name>A0A2G7FJ12_9EURO</name>
<dbReference type="CDD" id="cd00067">
    <property type="entry name" value="GAL4"/>
    <property type="match status" value="1"/>
</dbReference>
<evidence type="ECO:0000256" key="2">
    <source>
        <dbReference type="ARBA" id="ARBA00023015"/>
    </source>
</evidence>
<dbReference type="InterPro" id="IPR004507">
    <property type="entry name" value="UbiX-like"/>
</dbReference>
<dbReference type="Proteomes" id="UP000231358">
    <property type="component" value="Unassembled WGS sequence"/>
</dbReference>